<proteinExistence type="predicted"/>
<accession>A0A401HBI9</accession>
<dbReference type="Proteomes" id="UP000291213">
    <property type="component" value="Unassembled WGS sequence"/>
</dbReference>
<evidence type="ECO:0000313" key="2">
    <source>
        <dbReference type="Proteomes" id="UP000291213"/>
    </source>
</evidence>
<organism evidence="1 2">
    <name type="scientific">Aeropyrum pernix</name>
    <dbReference type="NCBI Taxonomy" id="56636"/>
    <lineage>
        <taxon>Archaea</taxon>
        <taxon>Thermoproteota</taxon>
        <taxon>Thermoprotei</taxon>
        <taxon>Desulfurococcales</taxon>
        <taxon>Desulfurococcaceae</taxon>
        <taxon>Aeropyrum</taxon>
    </lineage>
</organism>
<reference evidence="1 2" key="1">
    <citation type="submission" date="2017-02" db="EMBL/GenBank/DDBJ databases">
        <title>isolation and characterization of a novel temperate virus Aeropyrum globular virus 1 infecting hyperthermophilic archaeon Aeropyrum.</title>
        <authorList>
            <person name="Yumiya M."/>
            <person name="Yoshida T."/>
            <person name="Sako Y."/>
        </authorList>
    </citation>
    <scope>NUCLEOTIDE SEQUENCE [LARGE SCALE GENOMIC DNA]</scope>
    <source>
        <strain evidence="1 2">YK1-12-2013</strain>
    </source>
</reference>
<gene>
    <name evidence="1" type="ORF">apy_14570</name>
</gene>
<comment type="caution">
    <text evidence="1">The sequence shown here is derived from an EMBL/GenBank/DDBJ whole genome shotgun (WGS) entry which is preliminary data.</text>
</comment>
<protein>
    <submittedName>
        <fullName evidence="1">Uncharacterized protein</fullName>
    </submittedName>
</protein>
<dbReference type="EMBL" id="BDMD01000090">
    <property type="protein sequence ID" value="GBF09732.1"/>
    <property type="molecule type" value="Genomic_DNA"/>
</dbReference>
<name>A0A401HBI9_AERPX</name>
<evidence type="ECO:0000313" key="1">
    <source>
        <dbReference type="EMBL" id="GBF09732.1"/>
    </source>
</evidence>
<sequence>MERSPEGATSTKFSNNLIESLALQLLKPNRISPETALRALKKARRTGALWRVLSPLERGLLEAAARVRLNEFRAEKLRSTLALIIAKIELHTFKGTLIILGLSRLLTLKSTTPLEFLRGRLSYIIYLGRIMLETINYFKPWTT</sequence>
<dbReference type="AlphaFoldDB" id="A0A401HBI9"/>
<dbReference type="RefSeq" id="WP_131160669.1">
    <property type="nucleotide sequence ID" value="NZ_BDMD01000090.1"/>
</dbReference>